<dbReference type="AlphaFoldDB" id="A0ABD5PUJ0"/>
<feature type="transmembrane region" description="Helical" evidence="2">
    <location>
        <begin position="332"/>
        <end position="350"/>
    </location>
</feature>
<keyword evidence="2" id="KW-1133">Transmembrane helix</keyword>
<evidence type="ECO:0000313" key="3">
    <source>
        <dbReference type="EMBL" id="MFC4543616.1"/>
    </source>
</evidence>
<feature type="transmembrane region" description="Helical" evidence="2">
    <location>
        <begin position="513"/>
        <end position="535"/>
    </location>
</feature>
<feature type="transmembrane region" description="Helical" evidence="2">
    <location>
        <begin position="433"/>
        <end position="455"/>
    </location>
</feature>
<feature type="transmembrane region" description="Helical" evidence="2">
    <location>
        <begin position="486"/>
        <end position="507"/>
    </location>
</feature>
<evidence type="ECO:0000313" key="4">
    <source>
        <dbReference type="Proteomes" id="UP001595898"/>
    </source>
</evidence>
<comment type="caution">
    <text evidence="3">The sequence shown here is derived from an EMBL/GenBank/DDBJ whole genome shotgun (WGS) entry which is preliminary data.</text>
</comment>
<organism evidence="3 4">
    <name type="scientific">Halosolutus amylolyticus</name>
    <dbReference type="NCBI Taxonomy" id="2932267"/>
    <lineage>
        <taxon>Archaea</taxon>
        <taxon>Methanobacteriati</taxon>
        <taxon>Methanobacteriota</taxon>
        <taxon>Stenosarchaea group</taxon>
        <taxon>Halobacteria</taxon>
        <taxon>Halobacteriales</taxon>
        <taxon>Natrialbaceae</taxon>
        <taxon>Halosolutus</taxon>
    </lineage>
</organism>
<dbReference type="Proteomes" id="UP001595898">
    <property type="component" value="Unassembled WGS sequence"/>
</dbReference>
<evidence type="ECO:0000256" key="1">
    <source>
        <dbReference type="SAM" id="MobiDB-lite"/>
    </source>
</evidence>
<sequence>MSGPSGPGDDLPGRLHRLRGQWSRTGRIARWEVVRSASTVDRKTVAVLAAMLVVVGVVGISVAGDGMGLEDGIYVVGVDEESPYYEVAVESEQFRPVPLEDVEVEDGSRATVDIVVVERDSTADTGDGVVDLSGPSTRVTITAYGEVGDPAADAFRDAIEDHNDARMAREDDEAAAYPIQVTIDYRDRNLDSRSAGTESTAPVDGGGGTGADDGSGPGNDDTGAGDDDRTGATGDETADDGSGTTGGDGGSLQVPDVGGGAAADQPTPGTPGSISPPFPFESLVLAFLFVVPMNFVIQAYGSTIVDERVKRRGELLLVSPASRYEIVAGKTLPYLLGLVGVVVAIAYAVGGGPLSVAAAIPIALLFLAATFAGAMLARSFKELTFVTVTISVFLTTYTFIPAIFTDVNPIALISPLTLVVMDLQGDSVRLGEYLFSTGPFYCSAAVCFLLGIGLYREEDMFDQKPIPAKVVDAIAGRVRGYRSVPLLSILFIPFVFAAQLLAVALLFAVPETIALPAIVVVAAAIEEAAKSVHVYAGFARSRFDPTLRTAVVVGALSGAGFFVGEKVTHVAQLVGMPDLTVGVAAFGPELSSNPLVLVAVFLAPLVLHAVTAVVAAVGASRGPTGYAVGFVAATLVHAAYNVGVISLVA</sequence>
<feature type="transmembrane region" description="Helical" evidence="2">
    <location>
        <begin position="595"/>
        <end position="619"/>
    </location>
</feature>
<accession>A0ABD5PUJ0</accession>
<dbReference type="EMBL" id="JBHSFA010000009">
    <property type="protein sequence ID" value="MFC4543616.1"/>
    <property type="molecule type" value="Genomic_DNA"/>
</dbReference>
<dbReference type="RefSeq" id="WP_382182427.1">
    <property type="nucleotide sequence ID" value="NZ_JALIQP010000001.1"/>
</dbReference>
<feature type="transmembrane region" description="Helical" evidence="2">
    <location>
        <begin position="383"/>
        <end position="404"/>
    </location>
</feature>
<gene>
    <name evidence="3" type="ORF">ACFO5R_16950</name>
</gene>
<keyword evidence="2" id="KW-0472">Membrane</keyword>
<feature type="transmembrane region" description="Helical" evidence="2">
    <location>
        <begin position="625"/>
        <end position="648"/>
    </location>
</feature>
<feature type="transmembrane region" description="Helical" evidence="2">
    <location>
        <begin position="283"/>
        <end position="305"/>
    </location>
</feature>
<feature type="transmembrane region" description="Helical" evidence="2">
    <location>
        <begin position="356"/>
        <end position="376"/>
    </location>
</feature>
<feature type="compositionally biased region" description="Gly residues" evidence="1">
    <location>
        <begin position="204"/>
        <end position="217"/>
    </location>
</feature>
<dbReference type="PANTHER" id="PTHR43471">
    <property type="entry name" value="ABC TRANSPORTER PERMEASE"/>
    <property type="match status" value="1"/>
</dbReference>
<feature type="region of interest" description="Disordered" evidence="1">
    <location>
        <begin position="188"/>
        <end position="274"/>
    </location>
</feature>
<reference evidence="3 4" key="1">
    <citation type="journal article" date="2019" name="Int. J. Syst. Evol. Microbiol.">
        <title>The Global Catalogue of Microorganisms (GCM) 10K type strain sequencing project: providing services to taxonomists for standard genome sequencing and annotation.</title>
        <authorList>
            <consortium name="The Broad Institute Genomics Platform"/>
            <consortium name="The Broad Institute Genome Sequencing Center for Infectious Disease"/>
            <person name="Wu L."/>
            <person name="Ma J."/>
        </authorList>
    </citation>
    <scope>NUCLEOTIDE SEQUENCE [LARGE SCALE GENOMIC DNA]</scope>
    <source>
        <strain evidence="3 4">WLHS5</strain>
    </source>
</reference>
<feature type="transmembrane region" description="Helical" evidence="2">
    <location>
        <begin position="547"/>
        <end position="564"/>
    </location>
</feature>
<evidence type="ECO:0000256" key="2">
    <source>
        <dbReference type="SAM" id="Phobius"/>
    </source>
</evidence>
<proteinExistence type="predicted"/>
<keyword evidence="2" id="KW-0812">Transmembrane</keyword>
<protein>
    <submittedName>
        <fullName evidence="3">ABC transporter permease</fullName>
    </submittedName>
</protein>
<keyword evidence="4" id="KW-1185">Reference proteome</keyword>
<name>A0ABD5PUJ0_9EURY</name>
<feature type="transmembrane region" description="Helical" evidence="2">
    <location>
        <begin position="45"/>
        <end position="64"/>
    </location>
</feature>